<dbReference type="Pfam" id="PF12436">
    <property type="entry name" value="USP7_ICP0_bdg"/>
    <property type="match status" value="1"/>
</dbReference>
<dbReference type="GO" id="GO:0004843">
    <property type="term" value="F:cysteine-type deubiquitinase activity"/>
    <property type="evidence" value="ECO:0007669"/>
    <property type="project" value="UniProtKB-EC"/>
</dbReference>
<comment type="similarity">
    <text evidence="2">Belongs to the peptidase C19 family.</text>
</comment>
<comment type="catalytic activity">
    <reaction evidence="1">
        <text>Thiol-dependent hydrolysis of ester, thioester, amide, peptide and isopeptide bonds formed by the C-terminal Gly of ubiquitin (a 76-residue protein attached to proteins as an intracellular targeting signal).</text>
        <dbReference type="EC" id="3.4.19.12"/>
    </reaction>
</comment>
<dbReference type="GO" id="GO:0005829">
    <property type="term" value="C:cytosol"/>
    <property type="evidence" value="ECO:0007669"/>
    <property type="project" value="TreeGrafter"/>
</dbReference>
<reference evidence="14" key="1">
    <citation type="submission" date="2017-11" db="EMBL/GenBank/DDBJ databases">
        <title>The sensing device of the deep-sea amphipod.</title>
        <authorList>
            <person name="Kobayashi H."/>
            <person name="Nagahama T."/>
            <person name="Arai W."/>
            <person name="Sasagawa Y."/>
            <person name="Umeda M."/>
            <person name="Hayashi T."/>
            <person name="Nikaido I."/>
            <person name="Watanabe H."/>
            <person name="Oguri K."/>
            <person name="Kitazato H."/>
            <person name="Fujioka K."/>
            <person name="Kido Y."/>
            <person name="Takami H."/>
        </authorList>
    </citation>
    <scope>NUCLEOTIDE SEQUENCE</scope>
    <source>
        <tissue evidence="14">Whole body</tissue>
    </source>
</reference>
<keyword evidence="6" id="KW-0833">Ubl conjugation pathway</keyword>
<keyword evidence="7 14" id="KW-0378">Hydrolase</keyword>
<sequence length="1233" mass="142053">MVSIDVSLADASFGSMDEAREDTSVRQADDNIVVAESPDAVDEQESCETKESRTTTSYVWEVRDLVRRSRAENRILSEEFVCGGIPFRLLAFLKGNMQHSSLSLFLEIDKTFRESKHDRWGAHMQFEMVVINHLDGSKSSHSAESQHIFNARHVDRGFEKLVSLAKLKDPSEGFLKPDGSIQIKVLLKLVFLEEPRPLDVLPGYDSKKETGYVGLRNQGATCYMNSFLQTLFAISFLRKAVYAMPTENLEVQPLSPKMNDSQSTSVNMPLALQRLFYELQTRRDVVATRRLTKSFGWDNADAFQQHDVQEFSRILADVLEGKMAKTEVAGTIAKLFEGKYENVVECINVDFRSKRPEEYQDLSLTVRGCKDILESMKQFVEWETLEGDNKYLADGHGHQDARRGYRFLTFPPVLQIQLKRFEFDLGTKCFSKVNDKFIFYDELDLNEFISKDGMSDDDAVDYVYVLHSVLVHQGSGYGGHYQVFLRPTGKDQWYLFDDETVVMCDKKHAIEENFGGRDLRYPKSDIFKTSNAYMLVYVRRNKIKEFLSPVRNEEIPHHLIQRFALEEQLEEEARKKREDDALKTNLTILTCDQLASWTGVEIPPISQMKTVRTYKKNCLDTFKEQALREFGIPVQNQRYFHVTNRKNGSLRANRLANPSTMSTAFEIMQDSEKVFFVGNLPNLPVPTPHLDTRQPRKYILIFLKWFDPATNSLSGIGCDVFRREDNVSTAFQRIREMKDLPDDCNLLGFEEEHAIQGLVNRLRPDDTYARQSLVSGDIFCFQDMPPINSASSLMVDETKSPSEMDDSTDPTGALNVSSAAENLSRQEIIATFKDPCKIPDMSARGFLFYQSELIKVSFMPHSNEDRKKATTFLKSNQIFRQSSDSSPNRKSGSSNSSSNTSRDNVRSSTNWKYQLEKARQSLRNNGNFVLSLNGNTEIVLLLEFLQLVLNVPSERLKLYTSAVHDPERPDHRSIPSASTLKNTVTTESNRIFFQIMDFSPSQLQENFVLSCLWRSTNSYKSELDLKLLVPRTDTVKDVQTRISERLLKEKLISEDQIKQLRFFLMKEGKFESWIDEYSNLAIHLTRAMPEYLTRRRLVCEIIPQSEIELKQSELVWVNFVSRLPYGQTMGFTAQKESLPFSIHFSETETLNDVKMRIQTRFNLSSHDFSKWEFVLMKSVYNSPPVSNDDVLHAILGEHSRDSRRYLSVHIKEDKKRKYGNSDWQSDRSLRIKR</sequence>
<dbReference type="PANTHER" id="PTHR24006">
    <property type="entry name" value="UBIQUITIN CARBOXYL-TERMINAL HYDROLASE"/>
    <property type="match status" value="1"/>
</dbReference>
<evidence type="ECO:0000256" key="6">
    <source>
        <dbReference type="ARBA" id="ARBA00022786"/>
    </source>
</evidence>
<feature type="region of interest" description="Disordered" evidence="11">
    <location>
        <begin position="797"/>
        <end position="820"/>
    </location>
</feature>
<protein>
    <recommendedName>
        <fullName evidence="4">Ubiquitin carboxyl-terminal hydrolase 7</fullName>
        <ecNumber evidence="3">3.4.19.12</ecNumber>
    </recommendedName>
    <alternativeName>
        <fullName evidence="10">Ubiquitin thioesterase 7</fullName>
    </alternativeName>
    <alternativeName>
        <fullName evidence="9">Ubiquitin-specific-processing protease 7</fullName>
    </alternativeName>
</protein>
<evidence type="ECO:0000256" key="11">
    <source>
        <dbReference type="SAM" id="MobiDB-lite"/>
    </source>
</evidence>
<dbReference type="InterPro" id="IPR028889">
    <property type="entry name" value="USP"/>
</dbReference>
<dbReference type="PROSITE" id="PS00973">
    <property type="entry name" value="USP_2"/>
    <property type="match status" value="1"/>
</dbReference>
<dbReference type="InterPro" id="IPR024729">
    <property type="entry name" value="USP7_ICP0-binding_dom"/>
</dbReference>
<dbReference type="Pfam" id="PF00443">
    <property type="entry name" value="UCH"/>
    <property type="match status" value="1"/>
</dbReference>
<dbReference type="InterPro" id="IPR050164">
    <property type="entry name" value="Peptidase_C19"/>
</dbReference>
<dbReference type="GO" id="GO:0031647">
    <property type="term" value="P:regulation of protein stability"/>
    <property type="evidence" value="ECO:0007669"/>
    <property type="project" value="TreeGrafter"/>
</dbReference>
<evidence type="ECO:0000256" key="2">
    <source>
        <dbReference type="ARBA" id="ARBA00009085"/>
    </source>
</evidence>
<dbReference type="CDD" id="cd02659">
    <property type="entry name" value="peptidase_C19C"/>
    <property type="match status" value="1"/>
</dbReference>
<evidence type="ECO:0000313" key="14">
    <source>
        <dbReference type="EMBL" id="LAC26399.1"/>
    </source>
</evidence>
<evidence type="ECO:0000259" key="13">
    <source>
        <dbReference type="PROSITE" id="PS50235"/>
    </source>
</evidence>
<feature type="domain" description="USP" evidence="13">
    <location>
        <begin position="213"/>
        <end position="540"/>
    </location>
</feature>
<dbReference type="SUPFAM" id="SSF49599">
    <property type="entry name" value="TRAF domain-like"/>
    <property type="match status" value="1"/>
</dbReference>
<evidence type="ECO:0000256" key="7">
    <source>
        <dbReference type="ARBA" id="ARBA00022801"/>
    </source>
</evidence>
<dbReference type="EC" id="3.4.19.12" evidence="3"/>
<evidence type="ECO:0000256" key="3">
    <source>
        <dbReference type="ARBA" id="ARBA00012759"/>
    </source>
</evidence>
<organism evidence="14">
    <name type="scientific">Hirondellea gigas</name>
    <dbReference type="NCBI Taxonomy" id="1518452"/>
    <lineage>
        <taxon>Eukaryota</taxon>
        <taxon>Metazoa</taxon>
        <taxon>Ecdysozoa</taxon>
        <taxon>Arthropoda</taxon>
        <taxon>Crustacea</taxon>
        <taxon>Multicrustacea</taxon>
        <taxon>Malacostraca</taxon>
        <taxon>Eumalacostraca</taxon>
        <taxon>Peracarida</taxon>
        <taxon>Amphipoda</taxon>
        <taxon>Amphilochidea</taxon>
        <taxon>Lysianassida</taxon>
        <taxon>Lysianassidira</taxon>
        <taxon>Lysianassoidea</taxon>
        <taxon>Lysianassidae</taxon>
        <taxon>Hirondellea</taxon>
    </lineage>
</organism>
<keyword evidence="8" id="KW-0788">Thiol protease</keyword>
<dbReference type="InterPro" id="IPR029346">
    <property type="entry name" value="USP_C"/>
</dbReference>
<dbReference type="Gene3D" id="2.60.210.10">
    <property type="entry name" value="Apoptosis, Tumor Necrosis Factor Receptor Associated Protein 2, Chain A"/>
    <property type="match status" value="1"/>
</dbReference>
<evidence type="ECO:0000256" key="9">
    <source>
        <dbReference type="ARBA" id="ARBA00031500"/>
    </source>
</evidence>
<dbReference type="SUPFAM" id="SSF54001">
    <property type="entry name" value="Cysteine proteinases"/>
    <property type="match status" value="1"/>
</dbReference>
<dbReference type="InterPro" id="IPR008974">
    <property type="entry name" value="TRAF-like"/>
</dbReference>
<dbReference type="EMBL" id="IACT01007281">
    <property type="protein sequence ID" value="LAC26399.1"/>
    <property type="molecule type" value="mRNA"/>
</dbReference>
<dbReference type="Pfam" id="PF14533">
    <property type="entry name" value="USP7_C2"/>
    <property type="match status" value="1"/>
</dbReference>
<evidence type="ECO:0000256" key="8">
    <source>
        <dbReference type="ARBA" id="ARBA00022807"/>
    </source>
</evidence>
<evidence type="ECO:0000259" key="12">
    <source>
        <dbReference type="PROSITE" id="PS50144"/>
    </source>
</evidence>
<evidence type="ECO:0000256" key="10">
    <source>
        <dbReference type="ARBA" id="ARBA00031508"/>
    </source>
</evidence>
<evidence type="ECO:0000256" key="1">
    <source>
        <dbReference type="ARBA" id="ARBA00000707"/>
    </source>
</evidence>
<dbReference type="GO" id="GO:0005634">
    <property type="term" value="C:nucleus"/>
    <property type="evidence" value="ECO:0007669"/>
    <property type="project" value="TreeGrafter"/>
</dbReference>
<feature type="domain" description="MATH" evidence="12">
    <location>
        <begin position="55"/>
        <end position="187"/>
    </location>
</feature>
<dbReference type="InterPro" id="IPR001394">
    <property type="entry name" value="Peptidase_C19_UCH"/>
</dbReference>
<dbReference type="GO" id="GO:0006508">
    <property type="term" value="P:proteolysis"/>
    <property type="evidence" value="ECO:0007669"/>
    <property type="project" value="UniProtKB-KW"/>
</dbReference>
<accession>A0A6A7G7H1</accession>
<dbReference type="Pfam" id="PF22486">
    <property type="entry name" value="MATH_2"/>
    <property type="match status" value="1"/>
</dbReference>
<dbReference type="GO" id="GO:0016579">
    <property type="term" value="P:protein deubiquitination"/>
    <property type="evidence" value="ECO:0007669"/>
    <property type="project" value="InterPro"/>
</dbReference>
<dbReference type="InterPro" id="IPR002083">
    <property type="entry name" value="MATH/TRAF_dom"/>
</dbReference>
<dbReference type="Gene3D" id="3.90.70.10">
    <property type="entry name" value="Cysteine proteinases"/>
    <property type="match status" value="1"/>
</dbReference>
<proteinExistence type="evidence at transcript level"/>
<dbReference type="PROSITE" id="PS50235">
    <property type="entry name" value="USP_3"/>
    <property type="match status" value="1"/>
</dbReference>
<dbReference type="SMART" id="SM00061">
    <property type="entry name" value="MATH"/>
    <property type="match status" value="1"/>
</dbReference>
<feature type="compositionally biased region" description="Low complexity" evidence="11">
    <location>
        <begin position="882"/>
        <end position="909"/>
    </location>
</feature>
<dbReference type="PANTHER" id="PTHR24006:SF644">
    <property type="entry name" value="UBIQUITIN CARBOXYL-TERMINAL HYDROLASE 7"/>
    <property type="match status" value="1"/>
</dbReference>
<evidence type="ECO:0000256" key="4">
    <source>
        <dbReference type="ARBA" id="ARBA00021393"/>
    </source>
</evidence>
<dbReference type="PROSITE" id="PS50144">
    <property type="entry name" value="MATH"/>
    <property type="match status" value="1"/>
</dbReference>
<feature type="region of interest" description="Disordered" evidence="11">
    <location>
        <begin position="874"/>
        <end position="909"/>
    </location>
</feature>
<dbReference type="PROSITE" id="PS00972">
    <property type="entry name" value="USP_1"/>
    <property type="match status" value="1"/>
</dbReference>
<dbReference type="InterPro" id="IPR038765">
    <property type="entry name" value="Papain-like_cys_pep_sf"/>
</dbReference>
<dbReference type="InterPro" id="IPR018200">
    <property type="entry name" value="USP_CS"/>
</dbReference>
<keyword evidence="5" id="KW-0645">Protease</keyword>
<evidence type="ECO:0000256" key="5">
    <source>
        <dbReference type="ARBA" id="ARBA00022670"/>
    </source>
</evidence>
<name>A0A6A7G7H1_9CRUS</name>
<dbReference type="AlphaFoldDB" id="A0A6A7G7H1"/>
<dbReference type="Gene3D" id="3.10.20.90">
    <property type="entry name" value="Phosphatidylinositol 3-kinase Catalytic Subunit, Chain A, domain 1"/>
    <property type="match status" value="1"/>
</dbReference>